<dbReference type="EMBL" id="BAAASZ010000017">
    <property type="protein sequence ID" value="GAA2434557.1"/>
    <property type="molecule type" value="Genomic_DNA"/>
</dbReference>
<keyword evidence="3" id="KW-1185">Reference proteome</keyword>
<dbReference type="Proteomes" id="UP001501638">
    <property type="component" value="Unassembled WGS sequence"/>
</dbReference>
<feature type="region of interest" description="Disordered" evidence="1">
    <location>
        <begin position="84"/>
        <end position="104"/>
    </location>
</feature>
<feature type="compositionally biased region" description="Low complexity" evidence="1">
    <location>
        <begin position="90"/>
        <end position="104"/>
    </location>
</feature>
<organism evidence="2 3">
    <name type="scientific">Streptomyces macrosporus</name>
    <dbReference type="NCBI Taxonomy" id="44032"/>
    <lineage>
        <taxon>Bacteria</taxon>
        <taxon>Bacillati</taxon>
        <taxon>Actinomycetota</taxon>
        <taxon>Actinomycetes</taxon>
        <taxon>Kitasatosporales</taxon>
        <taxon>Streptomycetaceae</taxon>
        <taxon>Streptomyces</taxon>
    </lineage>
</organism>
<reference evidence="2 3" key="1">
    <citation type="journal article" date="2019" name="Int. J. Syst. Evol. Microbiol.">
        <title>The Global Catalogue of Microorganisms (GCM) 10K type strain sequencing project: providing services to taxonomists for standard genome sequencing and annotation.</title>
        <authorList>
            <consortium name="The Broad Institute Genomics Platform"/>
            <consortium name="The Broad Institute Genome Sequencing Center for Infectious Disease"/>
            <person name="Wu L."/>
            <person name="Ma J."/>
        </authorList>
    </citation>
    <scope>NUCLEOTIDE SEQUENCE [LARGE SCALE GENOMIC DNA]</scope>
    <source>
        <strain evidence="2 3">JCM 6305</strain>
    </source>
</reference>
<proteinExistence type="predicted"/>
<dbReference type="RefSeq" id="WP_344321509.1">
    <property type="nucleotide sequence ID" value="NZ_BAAASZ010000017.1"/>
</dbReference>
<evidence type="ECO:0000313" key="2">
    <source>
        <dbReference type="EMBL" id="GAA2434557.1"/>
    </source>
</evidence>
<accession>A0ABN3JN52</accession>
<protein>
    <submittedName>
        <fullName evidence="2">Uncharacterized protein</fullName>
    </submittedName>
</protein>
<name>A0ABN3JN52_9ACTN</name>
<gene>
    <name evidence="2" type="ORF">GCM10010405_16930</name>
</gene>
<sequence>MPPGQYADRTRMAIAEGLRSTGATGPRAADGLPTALFTRFRERGDLKALGLILPAYLADLGTEDDRVRLVTALHVVHAARWLPEDEQRTPGKALGAPAGTATAP</sequence>
<evidence type="ECO:0000313" key="3">
    <source>
        <dbReference type="Proteomes" id="UP001501638"/>
    </source>
</evidence>
<evidence type="ECO:0000256" key="1">
    <source>
        <dbReference type="SAM" id="MobiDB-lite"/>
    </source>
</evidence>
<comment type="caution">
    <text evidence="2">The sequence shown here is derived from an EMBL/GenBank/DDBJ whole genome shotgun (WGS) entry which is preliminary data.</text>
</comment>